<keyword evidence="1" id="KW-0812">Transmembrane</keyword>
<dbReference type="Gene3D" id="1.20.120.1220">
    <property type="match status" value="1"/>
</dbReference>
<dbReference type="GO" id="GO:0016020">
    <property type="term" value="C:membrane"/>
    <property type="evidence" value="ECO:0007669"/>
    <property type="project" value="InterPro"/>
</dbReference>
<sequence length="154" mass="17160">MSLFENVIFLLFAINVSIDDVKNHLIRNNKLILLLGITVLSSFTSLSENVNPLAGFQFLGVLSLLHFASNRDGQSDGVGFGDVKLIAVLAFAFFDSGLKSIAIFFFSLWLILMAHVSLYFLIYRKFPRRLALAPDIFLASGLYLYTPIALLLPQ</sequence>
<name>A0A094PYW1_9ZZZZ</name>
<evidence type="ECO:0000313" key="3">
    <source>
        <dbReference type="EMBL" id="KGA17005.1"/>
    </source>
</evidence>
<dbReference type="InterPro" id="IPR000045">
    <property type="entry name" value="Prepilin_IV_endopep_pep"/>
</dbReference>
<dbReference type="GO" id="GO:0004190">
    <property type="term" value="F:aspartic-type endopeptidase activity"/>
    <property type="evidence" value="ECO:0007669"/>
    <property type="project" value="InterPro"/>
</dbReference>
<evidence type="ECO:0000259" key="2">
    <source>
        <dbReference type="Pfam" id="PF01478"/>
    </source>
</evidence>
<evidence type="ECO:0000256" key="1">
    <source>
        <dbReference type="SAM" id="Phobius"/>
    </source>
</evidence>
<feature type="transmembrane region" description="Helical" evidence="1">
    <location>
        <begin position="130"/>
        <end position="152"/>
    </location>
</feature>
<keyword evidence="1" id="KW-1133">Transmembrane helix</keyword>
<proteinExistence type="predicted"/>
<feature type="transmembrane region" description="Helical" evidence="1">
    <location>
        <begin position="100"/>
        <end position="123"/>
    </location>
</feature>
<dbReference type="Pfam" id="PF01478">
    <property type="entry name" value="Peptidase_A24"/>
    <property type="match status" value="1"/>
</dbReference>
<keyword evidence="1" id="KW-0472">Membrane</keyword>
<protein>
    <recommendedName>
        <fullName evidence="2">Prepilin type IV endopeptidase peptidase domain-containing protein</fullName>
    </recommendedName>
</protein>
<gene>
    <name evidence="3" type="ORF">GM50_12945</name>
</gene>
<feature type="domain" description="Prepilin type IV endopeptidase peptidase" evidence="2">
    <location>
        <begin position="8"/>
        <end position="113"/>
    </location>
</feature>
<accession>A0A094PYW1</accession>
<reference evidence="3" key="1">
    <citation type="submission" date="2014-05" db="EMBL/GenBank/DDBJ databases">
        <title>Key roles for freshwater Actinobacteria revealed by deep metagenomic sequencing.</title>
        <authorList>
            <person name="Ghai R."/>
            <person name="Mizuno C.M."/>
            <person name="Picazo A."/>
            <person name="Camacho A."/>
            <person name="Rodriguez-Valera F."/>
        </authorList>
    </citation>
    <scope>NUCLEOTIDE SEQUENCE</scope>
</reference>
<dbReference type="AlphaFoldDB" id="A0A094PYW1"/>
<organism evidence="3">
    <name type="scientific">freshwater metagenome</name>
    <dbReference type="NCBI Taxonomy" id="449393"/>
    <lineage>
        <taxon>unclassified sequences</taxon>
        <taxon>metagenomes</taxon>
        <taxon>ecological metagenomes</taxon>
    </lineage>
</organism>
<comment type="caution">
    <text evidence="3">The sequence shown here is derived from an EMBL/GenBank/DDBJ whole genome shotgun (WGS) entry which is preliminary data.</text>
</comment>
<dbReference type="EMBL" id="JNSK01000052">
    <property type="protein sequence ID" value="KGA17005.1"/>
    <property type="molecule type" value="Genomic_DNA"/>
</dbReference>